<sequence>MRRLAKKRPLKMKLKQSFKIRLNLFIFFFEWTIEWGE</sequence>
<organism evidence="1">
    <name type="scientific">Siphoviridae sp. cttJO12</name>
    <dbReference type="NCBI Taxonomy" id="2826492"/>
    <lineage>
        <taxon>Viruses</taxon>
        <taxon>Duplodnaviria</taxon>
        <taxon>Heunggongvirae</taxon>
        <taxon>Uroviricota</taxon>
        <taxon>Caudoviricetes</taxon>
    </lineage>
</organism>
<evidence type="ECO:0000313" key="1">
    <source>
        <dbReference type="EMBL" id="DAE24894.1"/>
    </source>
</evidence>
<proteinExistence type="predicted"/>
<accession>A0A8S5R099</accession>
<reference evidence="1" key="1">
    <citation type="journal article" date="2021" name="Proc. Natl. Acad. Sci. U.S.A.">
        <title>A Catalog of Tens of Thousands of Viruses from Human Metagenomes Reveals Hidden Associations with Chronic Diseases.</title>
        <authorList>
            <person name="Tisza M.J."/>
            <person name="Buck C.B."/>
        </authorList>
    </citation>
    <scope>NUCLEOTIDE SEQUENCE</scope>
    <source>
        <strain evidence="1">CttJO12</strain>
    </source>
</reference>
<dbReference type="EMBL" id="BK015787">
    <property type="protein sequence ID" value="DAE24894.1"/>
    <property type="molecule type" value="Genomic_DNA"/>
</dbReference>
<protein>
    <submittedName>
        <fullName evidence="1">Uncharacterized protein</fullName>
    </submittedName>
</protein>
<name>A0A8S5R099_9CAUD</name>